<evidence type="ECO:0000256" key="1">
    <source>
        <dbReference type="ARBA" id="ARBA00006547"/>
    </source>
</evidence>
<evidence type="ECO:0008006" key="4">
    <source>
        <dbReference type="Google" id="ProtNLM"/>
    </source>
</evidence>
<dbReference type="InterPro" id="IPR001447">
    <property type="entry name" value="Arylamine_N-AcTrfase"/>
</dbReference>
<keyword evidence="3" id="KW-1185">Reference proteome</keyword>
<dbReference type="SUPFAM" id="SSF54001">
    <property type="entry name" value="Cysteine proteinases"/>
    <property type="match status" value="1"/>
</dbReference>
<comment type="caution">
    <text evidence="2">The sequence shown here is derived from an EMBL/GenBank/DDBJ whole genome shotgun (WGS) entry which is preliminary data.</text>
</comment>
<dbReference type="PANTHER" id="PTHR11786">
    <property type="entry name" value="N-HYDROXYARYLAMINE O-ACETYLTRANSFERASE"/>
    <property type="match status" value="1"/>
</dbReference>
<comment type="similarity">
    <text evidence="1">Belongs to the arylamine N-acetyltransferase family.</text>
</comment>
<organism evidence="2 3">
    <name type="scientific">Entomortierella parvispora</name>
    <dbReference type="NCBI Taxonomy" id="205924"/>
    <lineage>
        <taxon>Eukaryota</taxon>
        <taxon>Fungi</taxon>
        <taxon>Fungi incertae sedis</taxon>
        <taxon>Mucoromycota</taxon>
        <taxon>Mortierellomycotina</taxon>
        <taxon>Mortierellomycetes</taxon>
        <taxon>Mortierellales</taxon>
        <taxon>Mortierellaceae</taxon>
        <taxon>Entomortierella</taxon>
    </lineage>
</organism>
<proteinExistence type="inferred from homology"/>
<dbReference type="InterPro" id="IPR038765">
    <property type="entry name" value="Papain-like_cys_pep_sf"/>
</dbReference>
<dbReference type="Proteomes" id="UP000827284">
    <property type="component" value="Unassembled WGS sequence"/>
</dbReference>
<accession>A0A9P3HDE0</accession>
<protein>
    <recommendedName>
        <fullName evidence="4">Arylamine N-acetyltransferase</fullName>
    </recommendedName>
</protein>
<reference evidence="2" key="1">
    <citation type="submission" date="2021-11" db="EMBL/GenBank/DDBJ databases">
        <authorList>
            <person name="Herlambang A."/>
            <person name="Guo Y."/>
            <person name="Takashima Y."/>
            <person name="Nishizawa T."/>
        </authorList>
    </citation>
    <scope>NUCLEOTIDE SEQUENCE</scope>
    <source>
        <strain evidence="2">E1425</strain>
    </source>
</reference>
<name>A0A9P3HDE0_9FUNG</name>
<dbReference type="GO" id="GO:0016407">
    <property type="term" value="F:acetyltransferase activity"/>
    <property type="evidence" value="ECO:0007669"/>
    <property type="project" value="InterPro"/>
</dbReference>
<gene>
    <name evidence="2" type="ORF">EMPS_06838</name>
</gene>
<reference evidence="2" key="2">
    <citation type="journal article" date="2022" name="Microbiol. Resour. Announc.">
        <title>Whole-Genome Sequence of Entomortierella parvispora E1425, a Mucoromycotan Fungus Associated with Burkholderiaceae-Related Endosymbiotic Bacteria.</title>
        <authorList>
            <person name="Herlambang A."/>
            <person name="Guo Y."/>
            <person name="Takashima Y."/>
            <person name="Narisawa K."/>
            <person name="Ohta H."/>
            <person name="Nishizawa T."/>
        </authorList>
    </citation>
    <scope>NUCLEOTIDE SEQUENCE</scope>
    <source>
        <strain evidence="2">E1425</strain>
    </source>
</reference>
<evidence type="ECO:0000313" key="3">
    <source>
        <dbReference type="Proteomes" id="UP000827284"/>
    </source>
</evidence>
<dbReference type="EMBL" id="BQFW01000009">
    <property type="protein sequence ID" value="GJJ74480.1"/>
    <property type="molecule type" value="Genomic_DNA"/>
</dbReference>
<dbReference type="PANTHER" id="PTHR11786:SF0">
    <property type="entry name" value="ARYLAMINE N-ACETYLTRANSFERASE 4-RELATED"/>
    <property type="match status" value="1"/>
</dbReference>
<dbReference type="Gene3D" id="3.30.2140.20">
    <property type="match status" value="1"/>
</dbReference>
<dbReference type="OrthoDB" id="10260017at2759"/>
<dbReference type="AlphaFoldDB" id="A0A9P3HDE0"/>
<dbReference type="InterPro" id="IPR053710">
    <property type="entry name" value="Arylamine_NAT_domain_sf"/>
</dbReference>
<evidence type="ECO:0000313" key="2">
    <source>
        <dbReference type="EMBL" id="GJJ74480.1"/>
    </source>
</evidence>
<sequence length="307" mass="36042">MAPAPEEQLTQEQAFGILHKIKYPLLDPEVLPEPTLDTLRELNFRCMTTFPFETLSLRATESRAVDLRLDAIYDRIVNKERGGWCFSLNKLAFSLLRSLGFRVQYTLGRVCKPMNYGDPIVYLGLTHRMSLVLLEDGSKYVFDIGFATSSFYPLRLQEHFEVEYFGHKRRIQKAFHDEDKAHVLENPPEELWQVQEYMGEGEDGQERWSPAYTFTEQQHYPVDCEIGNFWCCYSPNSPFYQSLWVIKGTADGCYNVLINRTFKVRSCKGTIENIAIKTEQQRQEILKKYFGIELTEEEWRHFDIRIE</sequence>
<dbReference type="Pfam" id="PF00797">
    <property type="entry name" value="Acetyltransf_2"/>
    <property type="match status" value="1"/>
</dbReference>